<keyword evidence="1 2" id="KW-0694">RNA-binding</keyword>
<dbReference type="SUPFAM" id="SSF54928">
    <property type="entry name" value="RNA-binding domain, RBD"/>
    <property type="match status" value="1"/>
</dbReference>
<proteinExistence type="predicted"/>
<evidence type="ECO:0000313" key="5">
    <source>
        <dbReference type="Proteomes" id="UP000789342"/>
    </source>
</evidence>
<dbReference type="Gene3D" id="3.30.70.330">
    <property type="match status" value="1"/>
</dbReference>
<dbReference type="Proteomes" id="UP000789342">
    <property type="component" value="Unassembled WGS sequence"/>
</dbReference>
<dbReference type="GO" id="GO:0003723">
    <property type="term" value="F:RNA binding"/>
    <property type="evidence" value="ECO:0007669"/>
    <property type="project" value="UniProtKB-UniRule"/>
</dbReference>
<protein>
    <submittedName>
        <fullName evidence="4">756_t:CDS:1</fullName>
    </submittedName>
</protein>
<dbReference type="CDD" id="cd12411">
    <property type="entry name" value="RRM_ist3_like"/>
    <property type="match status" value="1"/>
</dbReference>
<comment type="caution">
    <text evidence="4">The sequence shown here is derived from an EMBL/GenBank/DDBJ whole genome shotgun (WGS) entry which is preliminary data.</text>
</comment>
<dbReference type="GO" id="GO:0005686">
    <property type="term" value="C:U2 snRNP"/>
    <property type="evidence" value="ECO:0007669"/>
    <property type="project" value="TreeGrafter"/>
</dbReference>
<evidence type="ECO:0000313" key="4">
    <source>
        <dbReference type="EMBL" id="CAG8761178.1"/>
    </source>
</evidence>
<dbReference type="GO" id="GO:0000398">
    <property type="term" value="P:mRNA splicing, via spliceosome"/>
    <property type="evidence" value="ECO:0007669"/>
    <property type="project" value="InterPro"/>
</dbReference>
<feature type="non-terminal residue" evidence="4">
    <location>
        <position position="120"/>
    </location>
</feature>
<dbReference type="SMART" id="SM00360">
    <property type="entry name" value="RRM"/>
    <property type="match status" value="1"/>
</dbReference>
<keyword evidence="5" id="KW-1185">Reference proteome</keyword>
<evidence type="ECO:0000256" key="2">
    <source>
        <dbReference type="PROSITE-ProRule" id="PRU00176"/>
    </source>
</evidence>
<reference evidence="4" key="1">
    <citation type="submission" date="2021-06" db="EMBL/GenBank/DDBJ databases">
        <authorList>
            <person name="Kallberg Y."/>
            <person name="Tangrot J."/>
            <person name="Rosling A."/>
        </authorList>
    </citation>
    <scope>NUCLEOTIDE SEQUENCE</scope>
    <source>
        <strain evidence="4">CL551</strain>
    </source>
</reference>
<accession>A0A9N9J3R6</accession>
<dbReference type="InterPro" id="IPR045844">
    <property type="entry name" value="RRM_Ist3-like"/>
</dbReference>
<evidence type="ECO:0000256" key="1">
    <source>
        <dbReference type="ARBA" id="ARBA00022884"/>
    </source>
</evidence>
<dbReference type="InterPro" id="IPR012677">
    <property type="entry name" value="Nucleotide-bd_a/b_plait_sf"/>
</dbReference>
<dbReference type="Pfam" id="PF00076">
    <property type="entry name" value="RRM_1"/>
    <property type="match status" value="1"/>
</dbReference>
<dbReference type="PANTHER" id="PTHR45880:SF1">
    <property type="entry name" value="RNA-BINDING MOTIF PROTEIN, X-LINKED 2"/>
    <property type="match status" value="1"/>
</dbReference>
<dbReference type="GO" id="GO:0071013">
    <property type="term" value="C:catalytic step 2 spliceosome"/>
    <property type="evidence" value="ECO:0007669"/>
    <property type="project" value="TreeGrafter"/>
</dbReference>
<evidence type="ECO:0000259" key="3">
    <source>
        <dbReference type="PROSITE" id="PS50102"/>
    </source>
</evidence>
<gene>
    <name evidence="4" type="ORF">AMORRO_LOCUS15936</name>
</gene>
<dbReference type="GO" id="GO:0071011">
    <property type="term" value="C:precatalytic spliceosome"/>
    <property type="evidence" value="ECO:0007669"/>
    <property type="project" value="TreeGrafter"/>
</dbReference>
<organism evidence="4 5">
    <name type="scientific">Acaulospora morrowiae</name>
    <dbReference type="NCBI Taxonomy" id="94023"/>
    <lineage>
        <taxon>Eukaryota</taxon>
        <taxon>Fungi</taxon>
        <taxon>Fungi incertae sedis</taxon>
        <taxon>Mucoromycota</taxon>
        <taxon>Glomeromycotina</taxon>
        <taxon>Glomeromycetes</taxon>
        <taxon>Diversisporales</taxon>
        <taxon>Acaulosporaceae</taxon>
        <taxon>Acaulospora</taxon>
    </lineage>
</organism>
<dbReference type="InterPro" id="IPR035979">
    <property type="entry name" value="RBD_domain_sf"/>
</dbReference>
<dbReference type="EMBL" id="CAJVPV010040918">
    <property type="protein sequence ID" value="CAG8761178.1"/>
    <property type="molecule type" value="Genomic_DNA"/>
</dbReference>
<dbReference type="InterPro" id="IPR000504">
    <property type="entry name" value="RRM_dom"/>
</dbReference>
<dbReference type="AlphaFoldDB" id="A0A9N9J3R6"/>
<name>A0A9N9J3R6_9GLOM</name>
<dbReference type="InterPro" id="IPR051847">
    <property type="entry name" value="RNA_proc/Spliceosome_comp"/>
</dbReference>
<dbReference type="PANTHER" id="PTHR45880">
    <property type="entry name" value="RNA-BINDING MOTIF PROTEIN, X-LINKED 2"/>
    <property type="match status" value="1"/>
</dbReference>
<sequence>ELPPDREIFLLVDVRFLITEELNRNISSSGSWHEQYKDSPYIFIGNIPFDLTEGDIISVFSQYGEVFDIQLVRDKKTGVSKGFAFLKYEDQRSTILAVDNLNNINVIGKFFFTVVCVIDD</sequence>
<feature type="domain" description="RRM" evidence="3">
    <location>
        <begin position="40"/>
        <end position="109"/>
    </location>
</feature>
<dbReference type="PROSITE" id="PS50102">
    <property type="entry name" value="RRM"/>
    <property type="match status" value="1"/>
</dbReference>
<feature type="non-terminal residue" evidence="4">
    <location>
        <position position="1"/>
    </location>
</feature>
<dbReference type="OrthoDB" id="2573941at2759"/>